<dbReference type="SMART" id="SM00671">
    <property type="entry name" value="SEL1"/>
    <property type="match status" value="5"/>
</dbReference>
<organism evidence="2 3">
    <name type="scientific">Geomonas diazotrophica</name>
    <dbReference type="NCBI Taxonomy" id="2843197"/>
    <lineage>
        <taxon>Bacteria</taxon>
        <taxon>Pseudomonadati</taxon>
        <taxon>Thermodesulfobacteriota</taxon>
        <taxon>Desulfuromonadia</taxon>
        <taxon>Geobacterales</taxon>
        <taxon>Geobacteraceae</taxon>
        <taxon>Geomonas</taxon>
    </lineage>
</organism>
<dbReference type="Proteomes" id="UP000683493">
    <property type="component" value="Chromosome"/>
</dbReference>
<dbReference type="EMBL" id="CP076724">
    <property type="protein sequence ID" value="QWV96528.1"/>
    <property type="molecule type" value="Genomic_DNA"/>
</dbReference>
<accession>A0ABX8JDZ7</accession>
<dbReference type="Pfam" id="PF08238">
    <property type="entry name" value="Sel1"/>
    <property type="match status" value="5"/>
</dbReference>
<gene>
    <name evidence="2" type="ORF">KP005_14255</name>
</gene>
<dbReference type="InterPro" id="IPR050767">
    <property type="entry name" value="Sel1_AlgK"/>
</dbReference>
<evidence type="ECO:0000313" key="3">
    <source>
        <dbReference type="Proteomes" id="UP000683493"/>
    </source>
</evidence>
<sequence length="369" mass="40782">MKATIVLSLIVVTSVFFAPGARADAENSCQPVNDSVQLQFRKTIIPSSHNDQAADGTQQGAYYSELSEAGDAAVANNLGVDRMKGQHITLNFTEGFNNFCIAARQSNMEAQYNLGVAYLTGKGVRKDMVNAALWFQKAALQGDTEAQYIAGIMYEYGCGFKQNYAEATKWYRKASEKWHIQAQECLTRLYLAGKALPVDSRVANRWQALARSKGSAAAAFETATEISGKANDCNKSEIAVLLRAAAELGHVQAAYLLGSLFDKHHNGHDNTQEALKWYQIGARQGHVQSQYDLGLLYSHADSGALDLVKAYVWLDFAALNGMADAAAKRDSITKTMSRTEFYAAQRLKREMIQFRELQPKRETRQVPLQ</sequence>
<keyword evidence="3" id="KW-1185">Reference proteome</keyword>
<evidence type="ECO:0000256" key="1">
    <source>
        <dbReference type="SAM" id="SignalP"/>
    </source>
</evidence>
<reference evidence="2 3" key="1">
    <citation type="submission" date="2021-06" db="EMBL/GenBank/DDBJ databases">
        <title>Gemonas diversity in paddy soil.</title>
        <authorList>
            <person name="Liu G."/>
        </authorList>
    </citation>
    <scope>NUCLEOTIDE SEQUENCE [LARGE SCALE GENOMIC DNA]</scope>
    <source>
        <strain evidence="2 3">RG29</strain>
    </source>
</reference>
<dbReference type="PANTHER" id="PTHR11102:SF160">
    <property type="entry name" value="ERAD-ASSOCIATED E3 UBIQUITIN-PROTEIN LIGASE COMPONENT HRD3"/>
    <property type="match status" value="1"/>
</dbReference>
<feature type="chain" id="PRO_5045305025" evidence="1">
    <location>
        <begin position="24"/>
        <end position="369"/>
    </location>
</feature>
<protein>
    <submittedName>
        <fullName evidence="2">Sel1 repeat family protein</fullName>
    </submittedName>
</protein>
<evidence type="ECO:0000313" key="2">
    <source>
        <dbReference type="EMBL" id="QWV96528.1"/>
    </source>
</evidence>
<dbReference type="PANTHER" id="PTHR11102">
    <property type="entry name" value="SEL-1-LIKE PROTEIN"/>
    <property type="match status" value="1"/>
</dbReference>
<dbReference type="InterPro" id="IPR006597">
    <property type="entry name" value="Sel1-like"/>
</dbReference>
<keyword evidence="1" id="KW-0732">Signal</keyword>
<name>A0ABX8JDZ7_9BACT</name>
<proteinExistence type="predicted"/>
<feature type="signal peptide" evidence="1">
    <location>
        <begin position="1"/>
        <end position="23"/>
    </location>
</feature>